<feature type="chain" id="PRO_5012289842" evidence="1">
    <location>
        <begin position="28"/>
        <end position="321"/>
    </location>
</feature>
<keyword evidence="1" id="KW-0732">Signal</keyword>
<evidence type="ECO:0000256" key="1">
    <source>
        <dbReference type="SAM" id="SignalP"/>
    </source>
</evidence>
<feature type="signal peptide" evidence="1">
    <location>
        <begin position="1"/>
        <end position="27"/>
    </location>
</feature>
<sequence length="321" mass="32904">MRRVVLALAGALLGVGALLVSSPTAVADPATCQQYDSHGICVVEVDRVEGDVGMAPPPGATTPVAGGGTSPAVCSVSPSGTVIPCQDGQSWWSQDMQCYVQALAQQPPKDSPVWGGRTDGAIYSCLFSTGAGAFPGTSNFTFWSASPPAAPPAIDPAQLAQQALSTLTVPSPTTGRYPAGTLQDGQPFTVVNAYTWFWTAPESFRALTARADAGGVWAEVSVTPTSLSFAPGDGAVAVSCPGPGVAWRPGNGVWTPSPAGCDYRYPHSSIHQPDGRVTATYGIQWSVTWTSSTGATGTLPGLTTTSNATFAVAEVQSVVIR</sequence>
<dbReference type="Proteomes" id="UP000219435">
    <property type="component" value="Unassembled WGS sequence"/>
</dbReference>
<accession>A0A285V7D1</accession>
<gene>
    <name evidence="2" type="ORF">SAMN05660748_2781</name>
</gene>
<evidence type="ECO:0000313" key="2">
    <source>
        <dbReference type="EMBL" id="SOC50044.1"/>
    </source>
</evidence>
<dbReference type="EMBL" id="OBQI01000004">
    <property type="protein sequence ID" value="SOC50044.1"/>
    <property type="molecule type" value="Genomic_DNA"/>
</dbReference>
<evidence type="ECO:0000313" key="3">
    <source>
        <dbReference type="Proteomes" id="UP000219435"/>
    </source>
</evidence>
<dbReference type="RefSeq" id="WP_097195620.1">
    <property type="nucleotide sequence ID" value="NZ_OBQI01000004.1"/>
</dbReference>
<name>A0A285V7D1_9ACTN</name>
<keyword evidence="3" id="KW-1185">Reference proteome</keyword>
<dbReference type="OrthoDB" id="3742379at2"/>
<protein>
    <submittedName>
        <fullName evidence="2">Uncharacterized protein</fullName>
    </submittedName>
</protein>
<organism evidence="2 3">
    <name type="scientific">Blastococcus aggregatus</name>
    <dbReference type="NCBI Taxonomy" id="38502"/>
    <lineage>
        <taxon>Bacteria</taxon>
        <taxon>Bacillati</taxon>
        <taxon>Actinomycetota</taxon>
        <taxon>Actinomycetes</taxon>
        <taxon>Geodermatophilales</taxon>
        <taxon>Geodermatophilaceae</taxon>
        <taxon>Blastococcus</taxon>
    </lineage>
</organism>
<proteinExistence type="predicted"/>
<reference evidence="3" key="1">
    <citation type="submission" date="2017-08" db="EMBL/GenBank/DDBJ databases">
        <authorList>
            <person name="Varghese N."/>
            <person name="Submissions S."/>
        </authorList>
    </citation>
    <scope>NUCLEOTIDE SEQUENCE [LARGE SCALE GENOMIC DNA]</scope>
    <source>
        <strain evidence="3">DSM 4725</strain>
    </source>
</reference>
<dbReference type="AlphaFoldDB" id="A0A285V7D1"/>